<reference evidence="1 2" key="1">
    <citation type="submission" date="2019-12" db="EMBL/GenBank/DDBJ databases">
        <title>Draft genome sequences Bradyrhizobium cajani AMBPC1010, Bradyrhizobium pachyrhizi AMBPC1040 and Bradyrhizobium yuanmingense ALSPC3051, three plant growth promoting strains isolated from nodules of Cajanus cajan L. in Dominican Republic.</title>
        <authorList>
            <person name="Flores-Felix J.D."/>
            <person name="Araujo J."/>
            <person name="Diaz-Alcantara C."/>
            <person name="Gonzalez-Andres F."/>
            <person name="Velazquez E."/>
        </authorList>
    </citation>
    <scope>NUCLEOTIDE SEQUENCE [LARGE SCALE GENOMIC DNA]</scope>
    <source>
        <strain evidence="1 2">1040</strain>
    </source>
</reference>
<dbReference type="Proteomes" id="UP000436468">
    <property type="component" value="Unassembled WGS sequence"/>
</dbReference>
<evidence type="ECO:0000313" key="2">
    <source>
        <dbReference type="Proteomes" id="UP000436468"/>
    </source>
</evidence>
<dbReference type="AlphaFoldDB" id="A0A844SDY6"/>
<keyword evidence="2" id="KW-1185">Reference proteome</keyword>
<name>A0A844SDY6_9BRAD</name>
<evidence type="ECO:0000313" key="1">
    <source>
        <dbReference type="EMBL" id="MVT63897.1"/>
    </source>
</evidence>
<dbReference type="EMBL" id="WQNF01000001">
    <property type="protein sequence ID" value="MVT63897.1"/>
    <property type="molecule type" value="Genomic_DNA"/>
</dbReference>
<proteinExistence type="predicted"/>
<organism evidence="1 2">
    <name type="scientific">Bradyrhizobium pachyrhizi</name>
    <dbReference type="NCBI Taxonomy" id="280333"/>
    <lineage>
        <taxon>Bacteria</taxon>
        <taxon>Pseudomonadati</taxon>
        <taxon>Pseudomonadota</taxon>
        <taxon>Alphaproteobacteria</taxon>
        <taxon>Hyphomicrobiales</taxon>
        <taxon>Nitrobacteraceae</taxon>
        <taxon>Bradyrhizobium</taxon>
    </lineage>
</organism>
<gene>
    <name evidence="1" type="ORF">GPL21_02045</name>
</gene>
<sequence>MQGCGTLRRGIFRAKIDTDLTMVARTSRSRRISDCRVYLKAHDMSTLFSSIFRAGDLVEVRSKEEILATLDANGRLEEMPFMPEMLKYCGKTLRVGKRAHKTCDPALGIGGRKMLNTVHLENIRCNGAAHDGCEAACLIFWKDAWLKPAGEKGPSPNGAGKPFGSGGCSEETLWSTIKHPPKVGETEPTYVCQNTQVKFATQPLKWWDPRQYVEDYASGNVRLQDLVAGLTFSVWRTVTEAGLGIGTAMRWIYDTFQRFRSGVPYPIRPFGVPEGSKVPQSRLDLQAGDVVRVKPYKDILETLDCNYRNRGLYFDPEMVPFTEREYEVERRQKQIIDEGSCKMVRFKTDAIILKDVVCEARYAICRRFCPRAIYPYWREIWLERVPQSQNPAN</sequence>
<comment type="caution">
    <text evidence="1">The sequence shown here is derived from an EMBL/GenBank/DDBJ whole genome shotgun (WGS) entry which is preliminary data.</text>
</comment>
<protein>
    <submittedName>
        <fullName evidence="1">Uncharacterized protein</fullName>
    </submittedName>
</protein>
<accession>A0A844SDY6</accession>
<dbReference type="RefSeq" id="WP_157340718.1">
    <property type="nucleotide sequence ID" value="NZ_CP121667.1"/>
</dbReference>